<evidence type="ECO:0000313" key="3">
    <source>
        <dbReference type="Proteomes" id="UP001460270"/>
    </source>
</evidence>
<name>A0AAW0NBG8_9GOBI</name>
<dbReference type="Proteomes" id="UP001460270">
    <property type="component" value="Unassembled WGS sequence"/>
</dbReference>
<evidence type="ECO:0000313" key="2">
    <source>
        <dbReference type="EMBL" id="KAK7893135.1"/>
    </source>
</evidence>
<protein>
    <submittedName>
        <fullName evidence="2">Uncharacterized protein</fullName>
    </submittedName>
</protein>
<dbReference type="EMBL" id="JBBPFD010000016">
    <property type="protein sequence ID" value="KAK7893135.1"/>
    <property type="molecule type" value="Genomic_DNA"/>
</dbReference>
<feature type="compositionally biased region" description="Polar residues" evidence="1">
    <location>
        <begin position="70"/>
        <end position="84"/>
    </location>
</feature>
<proteinExistence type="predicted"/>
<gene>
    <name evidence="2" type="ORF">WMY93_022287</name>
</gene>
<evidence type="ECO:0000256" key="1">
    <source>
        <dbReference type="SAM" id="MobiDB-lite"/>
    </source>
</evidence>
<sequence length="133" mass="14916">MRGRREREGEEKEERDRERRERKREGKEGDREQALSPLLCFYQRLGFGYEQDVEASGEAEAEEKAHSHGTLQSTSGTDATSQPVQGILKDHQQGASSALSEGRAGERRGQKKTVTLEVIGRQIEEDSLGEISD</sequence>
<feature type="region of interest" description="Disordered" evidence="1">
    <location>
        <begin position="1"/>
        <end position="35"/>
    </location>
</feature>
<feature type="region of interest" description="Disordered" evidence="1">
    <location>
        <begin position="53"/>
        <end position="114"/>
    </location>
</feature>
<keyword evidence="3" id="KW-1185">Reference proteome</keyword>
<accession>A0AAW0NBG8</accession>
<dbReference type="AlphaFoldDB" id="A0AAW0NBG8"/>
<comment type="caution">
    <text evidence="2">The sequence shown here is derived from an EMBL/GenBank/DDBJ whole genome shotgun (WGS) entry which is preliminary data.</text>
</comment>
<reference evidence="3" key="1">
    <citation type="submission" date="2024-04" db="EMBL/GenBank/DDBJ databases">
        <title>Salinicola lusitanus LLJ914,a marine bacterium isolated from the Okinawa Trough.</title>
        <authorList>
            <person name="Li J."/>
        </authorList>
    </citation>
    <scope>NUCLEOTIDE SEQUENCE [LARGE SCALE GENOMIC DNA]</scope>
</reference>
<organism evidence="2 3">
    <name type="scientific">Mugilogobius chulae</name>
    <name type="common">yellowstripe goby</name>
    <dbReference type="NCBI Taxonomy" id="88201"/>
    <lineage>
        <taxon>Eukaryota</taxon>
        <taxon>Metazoa</taxon>
        <taxon>Chordata</taxon>
        <taxon>Craniata</taxon>
        <taxon>Vertebrata</taxon>
        <taxon>Euteleostomi</taxon>
        <taxon>Actinopterygii</taxon>
        <taxon>Neopterygii</taxon>
        <taxon>Teleostei</taxon>
        <taxon>Neoteleostei</taxon>
        <taxon>Acanthomorphata</taxon>
        <taxon>Gobiaria</taxon>
        <taxon>Gobiiformes</taxon>
        <taxon>Gobioidei</taxon>
        <taxon>Gobiidae</taxon>
        <taxon>Gobionellinae</taxon>
        <taxon>Mugilogobius</taxon>
    </lineage>
</organism>
<feature type="compositionally biased region" description="Basic and acidic residues" evidence="1">
    <location>
        <begin position="1"/>
        <end position="33"/>
    </location>
</feature>